<dbReference type="Proteomes" id="UP000270468">
    <property type="component" value="Unassembled WGS sequence"/>
</dbReference>
<protein>
    <recommendedName>
        <fullName evidence="4">Cxxc_20_cxxc protein</fullName>
    </recommendedName>
</protein>
<evidence type="ECO:0000313" key="2">
    <source>
        <dbReference type="EMBL" id="VDC22624.1"/>
    </source>
</evidence>
<sequence>MSQFKKDLLRELQPMSLSAEKKQLIATKSKAKVHNQKRRVNWQYRIVLATFTVFALGFGYLLRQQGDSANSLQGASPDEALTTINWSILDNDILKTILFFSFFIVLRFLLKRGLRKRGKGLPVCVECGEEWSYREALKQSMKNGGTTCPYCTKKQYRTKKSVKKTAMLNFFIPFITLVPHLFTNILLGIVVYAICAAYMLFSLSPYYMELQEDDPINEPFW</sequence>
<keyword evidence="1" id="KW-1133">Transmembrane helix</keyword>
<dbReference type="EMBL" id="UXAV01000023">
    <property type="protein sequence ID" value="VDC22624.1"/>
    <property type="molecule type" value="Genomic_DNA"/>
</dbReference>
<evidence type="ECO:0000256" key="1">
    <source>
        <dbReference type="SAM" id="Phobius"/>
    </source>
</evidence>
<dbReference type="OrthoDB" id="2418141at2"/>
<dbReference type="AlphaFoldDB" id="A0A3P5X5T0"/>
<evidence type="ECO:0008006" key="4">
    <source>
        <dbReference type="Google" id="ProtNLM"/>
    </source>
</evidence>
<proteinExistence type="predicted"/>
<name>A0A3P5X5T0_9BACL</name>
<accession>A0A3P5X5T0</accession>
<feature type="transmembrane region" description="Helical" evidence="1">
    <location>
        <begin position="42"/>
        <end position="62"/>
    </location>
</feature>
<keyword evidence="1" id="KW-0472">Membrane</keyword>
<dbReference type="InterPro" id="IPR026369">
    <property type="entry name" value="CxxC_20_CxxC"/>
</dbReference>
<keyword evidence="1" id="KW-0812">Transmembrane</keyword>
<feature type="transmembrane region" description="Helical" evidence="1">
    <location>
        <begin position="168"/>
        <end position="201"/>
    </location>
</feature>
<organism evidence="2 3">
    <name type="scientific">Filibacter tadaridae</name>
    <dbReference type="NCBI Taxonomy" id="2483811"/>
    <lineage>
        <taxon>Bacteria</taxon>
        <taxon>Bacillati</taxon>
        <taxon>Bacillota</taxon>
        <taxon>Bacilli</taxon>
        <taxon>Bacillales</taxon>
        <taxon>Caryophanaceae</taxon>
        <taxon>Filibacter</taxon>
    </lineage>
</organism>
<reference evidence="2 3" key="1">
    <citation type="submission" date="2018-11" db="EMBL/GenBank/DDBJ databases">
        <authorList>
            <person name="Criscuolo A."/>
        </authorList>
    </citation>
    <scope>NUCLEOTIDE SEQUENCE [LARGE SCALE GENOMIC DNA]</scope>
    <source>
        <strain evidence="2">ATB-66</strain>
    </source>
</reference>
<dbReference type="RefSeq" id="WP_160117557.1">
    <property type="nucleotide sequence ID" value="NZ_CBCRXF010000009.1"/>
</dbReference>
<evidence type="ECO:0000313" key="3">
    <source>
        <dbReference type="Proteomes" id="UP000270468"/>
    </source>
</evidence>
<gene>
    <name evidence="2" type="ORF">FILTAD_00814</name>
</gene>
<keyword evidence="3" id="KW-1185">Reference proteome</keyword>
<dbReference type="NCBIfam" id="TIGR04104">
    <property type="entry name" value="cxxc_20_cxxc"/>
    <property type="match status" value="1"/>
</dbReference>
<feature type="transmembrane region" description="Helical" evidence="1">
    <location>
        <begin position="93"/>
        <end position="110"/>
    </location>
</feature>